<reference evidence="3" key="1">
    <citation type="submission" date="2018-11" db="EMBL/GenBank/DDBJ databases">
        <authorList>
            <person name="Alioto T."/>
            <person name="Alioto T."/>
        </authorList>
    </citation>
    <scope>NUCLEOTIDE SEQUENCE</scope>
</reference>
<feature type="domain" description="Zinc finger Sec23/Sec24-type" evidence="2">
    <location>
        <begin position="228"/>
        <end position="264"/>
    </location>
</feature>
<dbReference type="InterPro" id="IPR006895">
    <property type="entry name" value="Znf_Sec23_Sec24"/>
</dbReference>
<dbReference type="EMBL" id="UYJE01009915">
    <property type="protein sequence ID" value="VDI78017.1"/>
    <property type="molecule type" value="Genomic_DNA"/>
</dbReference>
<gene>
    <name evidence="3" type="ORF">MGAL_10B086880</name>
</gene>
<evidence type="ECO:0000313" key="3">
    <source>
        <dbReference type="EMBL" id="VDI78017.1"/>
    </source>
</evidence>
<comment type="caution">
    <text evidence="3">The sequence shown here is derived from an EMBL/GenBank/DDBJ whole genome shotgun (WGS) entry which is preliminary data.</text>
</comment>
<accession>A0A8B6HF39</accession>
<dbReference type="GO" id="GO:0090110">
    <property type="term" value="P:COPII-coated vesicle cargo loading"/>
    <property type="evidence" value="ECO:0007669"/>
    <property type="project" value="TreeGrafter"/>
</dbReference>
<feature type="compositionally biased region" description="Low complexity" evidence="1">
    <location>
        <begin position="104"/>
        <end position="125"/>
    </location>
</feature>
<dbReference type="Gene3D" id="2.30.30.380">
    <property type="entry name" value="Zn-finger domain of Sec23/24"/>
    <property type="match status" value="1"/>
</dbReference>
<name>A0A8B6HF39_MYTGA</name>
<proteinExistence type="predicted"/>
<dbReference type="AlphaFoldDB" id="A0A8B6HF39"/>
<dbReference type="GO" id="GO:0008270">
    <property type="term" value="F:zinc ion binding"/>
    <property type="evidence" value="ECO:0007669"/>
    <property type="project" value="InterPro"/>
</dbReference>
<dbReference type="GO" id="GO:0006886">
    <property type="term" value="P:intracellular protein transport"/>
    <property type="evidence" value="ECO:0007669"/>
    <property type="project" value="InterPro"/>
</dbReference>
<dbReference type="PANTHER" id="PTHR13803:SF39">
    <property type="entry name" value="SECRETORY 24AB, ISOFORM A"/>
    <property type="match status" value="1"/>
</dbReference>
<dbReference type="FunFam" id="2.30.30.380:FF:000004">
    <property type="entry name" value="SEC24 homolog B, COPII coat complex component"/>
    <property type="match status" value="1"/>
</dbReference>
<protein>
    <submittedName>
        <fullName evidence="3">Protein transport protein SEC24</fullName>
    </submittedName>
</protein>
<keyword evidence="4" id="KW-1185">Reference proteome</keyword>
<dbReference type="Proteomes" id="UP000596742">
    <property type="component" value="Unassembled WGS sequence"/>
</dbReference>
<dbReference type="GO" id="GO:0000149">
    <property type="term" value="F:SNARE binding"/>
    <property type="evidence" value="ECO:0007669"/>
    <property type="project" value="TreeGrafter"/>
</dbReference>
<evidence type="ECO:0000256" key="1">
    <source>
        <dbReference type="SAM" id="MobiDB-lite"/>
    </source>
</evidence>
<sequence length="329" mass="36280">MPQRPGPPSGSSQNYSMGTGPPSGPTNFKPGPPTGPPNYNVQPQGPQPGPTQNMYQSSGPPSGPTNFGMPPISGQYGQPPPPPIGYQSTPTGPNTMPSRPGYPPSSQGLPPQQQMYGQPGPQQQGDGYGSGQYNNMPNVGGMSLMDDSRVVNLLQEKQLIPADGIENPKIKLHNDFKKVNCSPDILRCTLTSIPQTSSLLNKSRLPLGILIHPFKDLSQLPVIQSNVIVRCRSCRTYINPFVYFVDQRRWKCNLCYRVNELPEEFNFDPVTKTYGEPQRRPEIKSATIEFIAPSEYMLRPPQPAVYLYLLDVSFNAIETGEFFIIIIFI</sequence>
<dbReference type="OrthoDB" id="49016at2759"/>
<dbReference type="InterPro" id="IPR050550">
    <property type="entry name" value="SEC23_SEC24_subfamily"/>
</dbReference>
<feature type="region of interest" description="Disordered" evidence="1">
    <location>
        <begin position="1"/>
        <end position="135"/>
    </location>
</feature>
<dbReference type="GO" id="GO:0030127">
    <property type="term" value="C:COPII vesicle coat"/>
    <property type="evidence" value="ECO:0007669"/>
    <property type="project" value="InterPro"/>
</dbReference>
<dbReference type="Gene3D" id="2.60.40.1670">
    <property type="entry name" value="beta-sandwich domain of Sec23/24"/>
    <property type="match status" value="1"/>
</dbReference>
<organism evidence="3 4">
    <name type="scientific">Mytilus galloprovincialis</name>
    <name type="common">Mediterranean mussel</name>
    <dbReference type="NCBI Taxonomy" id="29158"/>
    <lineage>
        <taxon>Eukaryota</taxon>
        <taxon>Metazoa</taxon>
        <taxon>Spiralia</taxon>
        <taxon>Lophotrochozoa</taxon>
        <taxon>Mollusca</taxon>
        <taxon>Bivalvia</taxon>
        <taxon>Autobranchia</taxon>
        <taxon>Pteriomorphia</taxon>
        <taxon>Mytilida</taxon>
        <taxon>Mytiloidea</taxon>
        <taxon>Mytilidae</taxon>
        <taxon>Mytilinae</taxon>
        <taxon>Mytilus</taxon>
    </lineage>
</organism>
<dbReference type="SUPFAM" id="SSF81995">
    <property type="entry name" value="beta-sandwich domain of Sec23/24"/>
    <property type="match status" value="1"/>
</dbReference>
<evidence type="ECO:0000259" key="2">
    <source>
        <dbReference type="Pfam" id="PF04810"/>
    </source>
</evidence>
<dbReference type="GO" id="GO:0070971">
    <property type="term" value="C:endoplasmic reticulum exit site"/>
    <property type="evidence" value="ECO:0007669"/>
    <property type="project" value="TreeGrafter"/>
</dbReference>
<dbReference type="Pfam" id="PF04810">
    <property type="entry name" value="zf-Sec23_Sec24"/>
    <property type="match status" value="1"/>
</dbReference>
<dbReference type="PANTHER" id="PTHR13803">
    <property type="entry name" value="SEC24-RELATED PROTEIN"/>
    <property type="match status" value="1"/>
</dbReference>
<evidence type="ECO:0000313" key="4">
    <source>
        <dbReference type="Proteomes" id="UP000596742"/>
    </source>
</evidence>